<accession>A0AAV4DTU5</accession>
<comment type="caution">
    <text evidence="1">The sequence shown here is derived from an EMBL/GenBank/DDBJ whole genome shotgun (WGS) entry which is preliminary data.</text>
</comment>
<protein>
    <submittedName>
        <fullName evidence="1">Uncharacterized protein</fullName>
    </submittedName>
</protein>
<evidence type="ECO:0000313" key="1">
    <source>
        <dbReference type="EMBL" id="GFO47758.1"/>
    </source>
</evidence>
<sequence length="140" mass="15663">MPNLEGNSNASFVHRKNKGGLVASNDFYIIIEAADRELKKCILSSTNSVTSVSKQLVHKVQTAVCEAVKPNVFSGLSTHFLENVYLPAEEDHGVQLIKSAVSIFVRMMLKHHAKLLTQRSVQDKPQVRHQLTKAIIFMHQ</sequence>
<name>A0AAV4DTU5_9GAST</name>
<gene>
    <name evidence="1" type="ORF">PoB_007426300</name>
</gene>
<keyword evidence="2" id="KW-1185">Reference proteome</keyword>
<dbReference type="AlphaFoldDB" id="A0AAV4DTU5"/>
<dbReference type="EMBL" id="BLXT01008342">
    <property type="protein sequence ID" value="GFO47758.1"/>
    <property type="molecule type" value="Genomic_DNA"/>
</dbReference>
<proteinExistence type="predicted"/>
<organism evidence="1 2">
    <name type="scientific">Plakobranchus ocellatus</name>
    <dbReference type="NCBI Taxonomy" id="259542"/>
    <lineage>
        <taxon>Eukaryota</taxon>
        <taxon>Metazoa</taxon>
        <taxon>Spiralia</taxon>
        <taxon>Lophotrochozoa</taxon>
        <taxon>Mollusca</taxon>
        <taxon>Gastropoda</taxon>
        <taxon>Heterobranchia</taxon>
        <taxon>Euthyneura</taxon>
        <taxon>Panpulmonata</taxon>
        <taxon>Sacoglossa</taxon>
        <taxon>Placobranchoidea</taxon>
        <taxon>Plakobranchidae</taxon>
        <taxon>Plakobranchus</taxon>
    </lineage>
</organism>
<evidence type="ECO:0000313" key="2">
    <source>
        <dbReference type="Proteomes" id="UP000735302"/>
    </source>
</evidence>
<reference evidence="1 2" key="1">
    <citation type="journal article" date="2021" name="Elife">
        <title>Chloroplast acquisition without the gene transfer in kleptoplastic sea slugs, Plakobranchus ocellatus.</title>
        <authorList>
            <person name="Maeda T."/>
            <person name="Takahashi S."/>
            <person name="Yoshida T."/>
            <person name="Shimamura S."/>
            <person name="Takaki Y."/>
            <person name="Nagai Y."/>
            <person name="Toyoda A."/>
            <person name="Suzuki Y."/>
            <person name="Arimoto A."/>
            <person name="Ishii H."/>
            <person name="Satoh N."/>
            <person name="Nishiyama T."/>
            <person name="Hasebe M."/>
            <person name="Maruyama T."/>
            <person name="Minagawa J."/>
            <person name="Obokata J."/>
            <person name="Shigenobu S."/>
        </authorList>
    </citation>
    <scope>NUCLEOTIDE SEQUENCE [LARGE SCALE GENOMIC DNA]</scope>
</reference>
<dbReference type="Proteomes" id="UP000735302">
    <property type="component" value="Unassembled WGS sequence"/>
</dbReference>